<name>A0A9W7W454_9PEZI</name>
<reference evidence="1 2" key="1">
    <citation type="journal article" date="2018" name="IMA Fungus">
        <title>IMA Genome-F 10: Nine draft genome sequences of Claviceps purpurea s.lat., including C. arundinis, C. humidiphila, and C. cf. spartinae, pseudomolecules for the pitch canker pathogen Fusarium circinatum, draft genome of Davidsoniella eucalypti, Grosmannia galeiformis, Quambalaria eucalypti, and Teratosphaeria destructans.</title>
        <authorList>
            <person name="Wingfield B.D."/>
            <person name="Liu M."/>
            <person name="Nguyen H.D."/>
            <person name="Lane F.A."/>
            <person name="Morgan S.W."/>
            <person name="De Vos L."/>
            <person name="Wilken P.M."/>
            <person name="Duong T.A."/>
            <person name="Aylward J."/>
            <person name="Coetzee M.P."/>
            <person name="Dadej K."/>
            <person name="De Beer Z.W."/>
            <person name="Findlay W."/>
            <person name="Havenga M."/>
            <person name="Kolarik M."/>
            <person name="Menzies J.G."/>
            <person name="Naidoo K."/>
            <person name="Pochopski O."/>
            <person name="Shoukouhi P."/>
            <person name="Santana Q.C."/>
            <person name="Seifert K.A."/>
            <person name="Soal N."/>
            <person name="Steenkamp E.T."/>
            <person name="Tatham C.T."/>
            <person name="van der Nest M.A."/>
            <person name="Wingfield M.J."/>
        </authorList>
    </citation>
    <scope>NUCLEOTIDE SEQUENCE [LARGE SCALE GENOMIC DNA]</scope>
    <source>
        <strain evidence="1">CMW44962</strain>
    </source>
</reference>
<reference evidence="1 2" key="2">
    <citation type="journal article" date="2021" name="Curr. Genet.">
        <title>Genetic response to nitrogen starvation in the aggressive Eucalyptus foliar pathogen Teratosphaeria destructans.</title>
        <authorList>
            <person name="Havenga M."/>
            <person name="Wingfield B.D."/>
            <person name="Wingfield M.J."/>
            <person name="Dreyer L.L."/>
            <person name="Roets F."/>
            <person name="Aylward J."/>
        </authorList>
    </citation>
    <scope>NUCLEOTIDE SEQUENCE [LARGE SCALE GENOMIC DNA]</scope>
    <source>
        <strain evidence="1">CMW44962</strain>
    </source>
</reference>
<gene>
    <name evidence="1" type="ORF">Tdes44962_MAKER08856</name>
</gene>
<sequence>MPGSHMHYIYNPDRPLTEDEELVRKEFPYVSTTVLTGRGRLNQHLHHSDNVHLITKGSISISAARDGQAWLRSKSKRGDCISVDRGVNHVGEPGPEGCIFVEGHKDLSPNTADRFRGRGTIVPVTEGTPEGFTTMLPSSAPPACKYAYNPDRPRTAAEESIRALGYRFVNTVTITPYVPGVSMPDNGIIPERWHHTRSTHKVIAGELLVTNTRTNHLEFPPMRVKPNHERIEIPADNSCIFEAGPGGCTFVEGYSILSPRTAERFADAGTFIRVPEDDSEGFAAEIGSDAITIARVTRLVEYDR</sequence>
<protein>
    <submittedName>
        <fullName evidence="1">Uncharacterized protein</fullName>
    </submittedName>
</protein>
<keyword evidence="2" id="KW-1185">Reference proteome</keyword>
<evidence type="ECO:0000313" key="1">
    <source>
        <dbReference type="EMBL" id="KAH9831910.1"/>
    </source>
</evidence>
<evidence type="ECO:0000313" key="2">
    <source>
        <dbReference type="Proteomes" id="UP001138500"/>
    </source>
</evidence>
<dbReference type="OrthoDB" id="3564658at2759"/>
<dbReference type="EMBL" id="RIBY02001147">
    <property type="protein sequence ID" value="KAH9831910.1"/>
    <property type="molecule type" value="Genomic_DNA"/>
</dbReference>
<dbReference type="InterPro" id="IPR011051">
    <property type="entry name" value="RmlC_Cupin_sf"/>
</dbReference>
<comment type="caution">
    <text evidence="1">The sequence shown here is derived from an EMBL/GenBank/DDBJ whole genome shotgun (WGS) entry which is preliminary data.</text>
</comment>
<dbReference type="SUPFAM" id="SSF51182">
    <property type="entry name" value="RmlC-like cupins"/>
    <property type="match status" value="1"/>
</dbReference>
<organism evidence="1 2">
    <name type="scientific">Teratosphaeria destructans</name>
    <dbReference type="NCBI Taxonomy" id="418781"/>
    <lineage>
        <taxon>Eukaryota</taxon>
        <taxon>Fungi</taxon>
        <taxon>Dikarya</taxon>
        <taxon>Ascomycota</taxon>
        <taxon>Pezizomycotina</taxon>
        <taxon>Dothideomycetes</taxon>
        <taxon>Dothideomycetidae</taxon>
        <taxon>Mycosphaerellales</taxon>
        <taxon>Teratosphaeriaceae</taxon>
        <taxon>Teratosphaeria</taxon>
    </lineage>
</organism>
<proteinExistence type="predicted"/>
<accession>A0A9W7W454</accession>
<dbReference type="Proteomes" id="UP001138500">
    <property type="component" value="Unassembled WGS sequence"/>
</dbReference>
<dbReference type="AlphaFoldDB" id="A0A9W7W454"/>